<name>A0A2M6XC95_9BACT</name>
<dbReference type="CDD" id="cd08010">
    <property type="entry name" value="MltG_like"/>
    <property type="match status" value="1"/>
</dbReference>
<dbReference type="GO" id="GO:0008932">
    <property type="term" value="F:lytic endotransglycosylase activity"/>
    <property type="evidence" value="ECO:0007669"/>
    <property type="project" value="UniProtKB-UniRule"/>
</dbReference>
<dbReference type="GO" id="GO:0009252">
    <property type="term" value="P:peptidoglycan biosynthetic process"/>
    <property type="evidence" value="ECO:0007669"/>
    <property type="project" value="UniProtKB-UniRule"/>
</dbReference>
<sequence>MKKGLLICFFLFSLFSFLCSLLYLWWHWAASPVCFQNCQNQTFTIDKGEGVGSIANRLEKAGLIHNHLAFRIATLYFKTSTKIQAGDYRLNPQMSLTEIAQQLTHGTLDIWLTIIEGWRREQVAQKLTQGGLVNFDSSPFMEKTVGLEGQLFPDTYLISKTADADEIIKMMTKNFQKKAGLVDNKTLILASLVEREMPHNQDRPVVAGILLKRIKAGWPLQVDATVQYAIATQQYNNIAIKQSSNFNWWPKGLTQIDLKIKSPFNTYLNLGLPPAPICNPGLGTIQAAQNPVSTEYWYYLSDSSGVTHFAKTIEEHNQNIQKYLLK</sequence>
<evidence type="ECO:0000256" key="2">
    <source>
        <dbReference type="ARBA" id="ARBA00022692"/>
    </source>
</evidence>
<organism evidence="8 9">
    <name type="scientific">Candidatus Shapirobacteria bacterium CG08_land_8_20_14_0_20_39_18</name>
    <dbReference type="NCBI Taxonomy" id="1974883"/>
    <lineage>
        <taxon>Bacteria</taxon>
        <taxon>Candidatus Shapironibacteriota</taxon>
    </lineage>
</organism>
<dbReference type="GO" id="GO:0005886">
    <property type="term" value="C:plasma membrane"/>
    <property type="evidence" value="ECO:0007669"/>
    <property type="project" value="UniProtKB-UniRule"/>
</dbReference>
<evidence type="ECO:0000256" key="5">
    <source>
        <dbReference type="ARBA" id="ARBA00023239"/>
    </source>
</evidence>
<accession>A0A2M6XC95</accession>
<evidence type="ECO:0000256" key="3">
    <source>
        <dbReference type="ARBA" id="ARBA00022989"/>
    </source>
</evidence>
<dbReference type="EC" id="4.2.2.29" evidence="7"/>
<dbReference type="AlphaFoldDB" id="A0A2M6XC95"/>
<evidence type="ECO:0000313" key="8">
    <source>
        <dbReference type="EMBL" id="PIU03266.1"/>
    </source>
</evidence>
<keyword evidence="6 7" id="KW-0961">Cell wall biogenesis/degradation</keyword>
<dbReference type="HAMAP" id="MF_02065">
    <property type="entry name" value="MltG"/>
    <property type="match status" value="1"/>
</dbReference>
<evidence type="ECO:0000313" key="9">
    <source>
        <dbReference type="Proteomes" id="UP000228996"/>
    </source>
</evidence>
<evidence type="ECO:0000256" key="6">
    <source>
        <dbReference type="ARBA" id="ARBA00023316"/>
    </source>
</evidence>
<comment type="catalytic activity">
    <reaction evidence="7">
        <text>a peptidoglycan chain = a peptidoglycan chain with N-acetyl-1,6-anhydromuramyl-[peptide] at the reducing end + a peptidoglycan chain with N-acetylglucosamine at the non-reducing end.</text>
        <dbReference type="EC" id="4.2.2.29"/>
    </reaction>
</comment>
<keyword evidence="5 7" id="KW-0456">Lyase</keyword>
<dbReference type="EMBL" id="PEYO01000020">
    <property type="protein sequence ID" value="PIU03266.1"/>
    <property type="molecule type" value="Genomic_DNA"/>
</dbReference>
<evidence type="ECO:0000256" key="4">
    <source>
        <dbReference type="ARBA" id="ARBA00023136"/>
    </source>
</evidence>
<proteinExistence type="inferred from homology"/>
<keyword evidence="2 7" id="KW-0812">Transmembrane</keyword>
<dbReference type="PANTHER" id="PTHR30518:SF2">
    <property type="entry name" value="ENDOLYTIC MUREIN TRANSGLYCOSYLASE"/>
    <property type="match status" value="1"/>
</dbReference>
<evidence type="ECO:0000256" key="1">
    <source>
        <dbReference type="ARBA" id="ARBA00022475"/>
    </source>
</evidence>
<gene>
    <name evidence="7" type="primary">mltG</name>
    <name evidence="8" type="ORF">COT44_04325</name>
</gene>
<dbReference type="Pfam" id="PF02618">
    <property type="entry name" value="YceG"/>
    <property type="match status" value="1"/>
</dbReference>
<dbReference type="Proteomes" id="UP000228996">
    <property type="component" value="Unassembled WGS sequence"/>
</dbReference>
<comment type="caution">
    <text evidence="8">The sequence shown here is derived from an EMBL/GenBank/DDBJ whole genome shotgun (WGS) entry which is preliminary data.</text>
</comment>
<dbReference type="NCBIfam" id="TIGR00247">
    <property type="entry name" value="endolytic transglycosylase MltG"/>
    <property type="match status" value="1"/>
</dbReference>
<comment type="function">
    <text evidence="7">Functions as a peptidoglycan terminase that cleaves nascent peptidoglycan strands endolytically to terminate their elongation.</text>
</comment>
<dbReference type="GO" id="GO:0071555">
    <property type="term" value="P:cell wall organization"/>
    <property type="evidence" value="ECO:0007669"/>
    <property type="project" value="UniProtKB-KW"/>
</dbReference>
<dbReference type="InterPro" id="IPR003770">
    <property type="entry name" value="MLTG-like"/>
</dbReference>
<keyword evidence="4 7" id="KW-0472">Membrane</keyword>
<keyword evidence="1 7" id="KW-1003">Cell membrane</keyword>
<dbReference type="Gene3D" id="3.30.160.60">
    <property type="entry name" value="Classic Zinc Finger"/>
    <property type="match status" value="1"/>
</dbReference>
<evidence type="ECO:0000256" key="7">
    <source>
        <dbReference type="HAMAP-Rule" id="MF_02065"/>
    </source>
</evidence>
<dbReference type="PANTHER" id="PTHR30518">
    <property type="entry name" value="ENDOLYTIC MUREIN TRANSGLYCOSYLASE"/>
    <property type="match status" value="1"/>
</dbReference>
<feature type="site" description="Important for catalytic activity" evidence="7">
    <location>
        <position position="196"/>
    </location>
</feature>
<dbReference type="Gene3D" id="3.30.1490.480">
    <property type="entry name" value="Endolytic murein transglycosylase"/>
    <property type="match status" value="1"/>
</dbReference>
<reference evidence="9" key="1">
    <citation type="submission" date="2017-09" db="EMBL/GenBank/DDBJ databases">
        <title>Depth-based differentiation of microbial function through sediment-hosted aquifers and enrichment of novel symbionts in the deep terrestrial subsurface.</title>
        <authorList>
            <person name="Probst A.J."/>
            <person name="Ladd B."/>
            <person name="Jarett J.K."/>
            <person name="Geller-Mcgrath D.E."/>
            <person name="Sieber C.M.K."/>
            <person name="Emerson J.B."/>
            <person name="Anantharaman K."/>
            <person name="Thomas B.C."/>
            <person name="Malmstrom R."/>
            <person name="Stieglmeier M."/>
            <person name="Klingl A."/>
            <person name="Woyke T."/>
            <person name="Ryan C.M."/>
            <person name="Banfield J.F."/>
        </authorList>
    </citation>
    <scope>NUCLEOTIDE SEQUENCE [LARGE SCALE GENOMIC DNA]</scope>
</reference>
<comment type="similarity">
    <text evidence="7">Belongs to the transglycosylase MltG family.</text>
</comment>
<keyword evidence="3 7" id="KW-1133">Transmembrane helix</keyword>
<protein>
    <recommendedName>
        <fullName evidence="7">Endolytic murein transglycosylase</fullName>
        <ecNumber evidence="7">4.2.2.29</ecNumber>
    </recommendedName>
    <alternativeName>
        <fullName evidence="7">Peptidoglycan lytic transglycosylase</fullName>
    </alternativeName>
    <alternativeName>
        <fullName evidence="7">Peptidoglycan polymerization terminase</fullName>
    </alternativeName>
</protein>